<reference evidence="4" key="2">
    <citation type="submission" date="2025-08" db="UniProtKB">
        <authorList>
            <consortium name="RefSeq"/>
        </authorList>
    </citation>
    <scope>IDENTIFICATION</scope>
    <source>
        <tissue evidence="4">Blood</tissue>
    </source>
</reference>
<feature type="compositionally biased region" description="Basic residues" evidence="2">
    <location>
        <begin position="480"/>
        <end position="489"/>
    </location>
</feature>
<dbReference type="GO" id="GO:0005576">
    <property type="term" value="C:extracellular region"/>
    <property type="evidence" value="ECO:0007669"/>
    <property type="project" value="InterPro"/>
</dbReference>
<name>A0A3Q7PVD8_CALUR</name>
<evidence type="ECO:0000313" key="4">
    <source>
        <dbReference type="RefSeq" id="XP_025737763.1"/>
    </source>
</evidence>
<organism evidence="3 4">
    <name type="scientific">Callorhinus ursinus</name>
    <name type="common">Northern fur seal</name>
    <dbReference type="NCBI Taxonomy" id="34884"/>
    <lineage>
        <taxon>Eukaryota</taxon>
        <taxon>Metazoa</taxon>
        <taxon>Chordata</taxon>
        <taxon>Craniata</taxon>
        <taxon>Vertebrata</taxon>
        <taxon>Euteleostomi</taxon>
        <taxon>Mammalia</taxon>
        <taxon>Eutheria</taxon>
        <taxon>Laurasiatheria</taxon>
        <taxon>Carnivora</taxon>
        <taxon>Caniformia</taxon>
        <taxon>Pinnipedia</taxon>
        <taxon>Otariidae</taxon>
        <taxon>Callorhinus</taxon>
    </lineage>
</organism>
<proteinExistence type="inferred from homology"/>
<dbReference type="RefSeq" id="XP_025737763.1">
    <property type="nucleotide sequence ID" value="XM_025881978.1"/>
</dbReference>
<dbReference type="GO" id="GO:0006869">
    <property type="term" value="P:lipid transport"/>
    <property type="evidence" value="ECO:0007669"/>
    <property type="project" value="InterPro"/>
</dbReference>
<dbReference type="GO" id="GO:0016020">
    <property type="term" value="C:membrane"/>
    <property type="evidence" value="ECO:0007669"/>
    <property type="project" value="TreeGrafter"/>
</dbReference>
<protein>
    <submittedName>
        <fullName evidence="4">LOW QUALITY PROTEIN: apolipoprotein L5-like</fullName>
    </submittedName>
</protein>
<sequence>MLPYCTFMPRALLGSPSQSWKNNHVTWAVHSNEANTLYHILMEELIRQKGATMPGNLSEEEKMFLLCFPLQKYKLEKSIRELHAIAHQVDATHKMLTKTSLVASSSGNISGLMSLLGLALAPVTVGGSLMLSAAGLGLGLRGCHQHVDEYLLESRSNSAARDRASRLVPMETTVVYEAFEEIRLPAISAALSCVDRGVRVIKNVKDFQACQMATANSGFMAKVNNFMATNHVPFWRGEQLQTAVEGSALSMTKGVRLLGAAGAGFLLVQDVKSLLQSWKHLEEGARAETTEELRTVALQLEQELSQLTQRYKLTLRGRAGRRARPRIRRYPPSVFLHGVPPGRAGVCPQHPAVPGSPQLLVPMLDCKLDWNPISRLFILAWTSGSTPSCFPHTSCNMVVRNTGQLSNTTGYMTFYSRLQVRGPAWRAALLLAYREAWGQLGLELGSLPSCLPQLTTLCVRRPPSPVDPTQPRAKDGGGKGHARGPKARGRAGQEQSSEQSAWCRGNRQGVFPPPFLRGQGGCAWRKRQG</sequence>
<keyword evidence="3" id="KW-1185">Reference proteome</keyword>
<dbReference type="PANTHER" id="PTHR14096">
    <property type="entry name" value="APOLIPOPROTEIN L"/>
    <property type="match status" value="1"/>
</dbReference>
<feature type="region of interest" description="Disordered" evidence="2">
    <location>
        <begin position="461"/>
        <end position="529"/>
    </location>
</feature>
<evidence type="ECO:0000256" key="1">
    <source>
        <dbReference type="ARBA" id="ARBA00010090"/>
    </source>
</evidence>
<dbReference type="Proteomes" id="UP000286641">
    <property type="component" value="Unplaced"/>
</dbReference>
<evidence type="ECO:0000256" key="2">
    <source>
        <dbReference type="SAM" id="MobiDB-lite"/>
    </source>
</evidence>
<dbReference type="InterPro" id="IPR008405">
    <property type="entry name" value="ApoL"/>
</dbReference>
<dbReference type="AlphaFoldDB" id="A0A3Q7PVD8"/>
<gene>
    <name evidence="4" type="primary">LOC112831631</name>
</gene>
<comment type="similarity">
    <text evidence="1">Belongs to the apolipoprotein L family.</text>
</comment>
<dbReference type="GO" id="GO:0008289">
    <property type="term" value="F:lipid binding"/>
    <property type="evidence" value="ECO:0007669"/>
    <property type="project" value="InterPro"/>
</dbReference>
<accession>A0A3Q7PVD8</accession>
<evidence type="ECO:0000313" key="3">
    <source>
        <dbReference type="Proteomes" id="UP000286641"/>
    </source>
</evidence>
<dbReference type="Pfam" id="PF05461">
    <property type="entry name" value="ApoL"/>
    <property type="match status" value="1"/>
</dbReference>
<reference key="1">
    <citation type="submission" date="2019-01" db="UniProtKB">
        <authorList>
            <consortium name="RefSeq"/>
        </authorList>
    </citation>
    <scope>IDENTIFICATION</scope>
</reference>
<dbReference type="GO" id="GO:0042157">
    <property type="term" value="P:lipoprotein metabolic process"/>
    <property type="evidence" value="ECO:0007669"/>
    <property type="project" value="InterPro"/>
</dbReference>
<dbReference type="InParanoid" id="A0A3Q7PVD8"/>
<dbReference type="PANTHER" id="PTHR14096:SF6">
    <property type="entry name" value="APOLIPOPROTEIN L5"/>
    <property type="match status" value="1"/>
</dbReference>